<dbReference type="GO" id="GO:0005794">
    <property type="term" value="C:Golgi apparatus"/>
    <property type="evidence" value="ECO:0007669"/>
    <property type="project" value="TreeGrafter"/>
</dbReference>
<dbReference type="InterPro" id="IPR053202">
    <property type="entry name" value="EGF_Rcpt_Signaling_Reg"/>
</dbReference>
<keyword evidence="3" id="KW-1185">Reference proteome</keyword>
<dbReference type="AlphaFoldDB" id="A0A812Y2Q1"/>
<evidence type="ECO:0000313" key="2">
    <source>
        <dbReference type="EMBL" id="CAE7763598.1"/>
    </source>
</evidence>
<proteinExistence type="predicted"/>
<dbReference type="InterPro" id="IPR006342">
    <property type="entry name" value="FkbM_mtfrase"/>
</dbReference>
<dbReference type="Pfam" id="PF05050">
    <property type="entry name" value="Methyltransf_21"/>
    <property type="match status" value="1"/>
</dbReference>
<dbReference type="GO" id="GO:0005789">
    <property type="term" value="C:endoplasmic reticulum membrane"/>
    <property type="evidence" value="ECO:0007669"/>
    <property type="project" value="TreeGrafter"/>
</dbReference>
<feature type="domain" description="Methyltransferase FkbM" evidence="1">
    <location>
        <begin position="78"/>
        <end position="204"/>
    </location>
</feature>
<gene>
    <name evidence="2" type="ORF">SPIL2461_LOCUS22331</name>
</gene>
<dbReference type="GO" id="GO:0031902">
    <property type="term" value="C:late endosome membrane"/>
    <property type="evidence" value="ECO:0007669"/>
    <property type="project" value="TreeGrafter"/>
</dbReference>
<accession>A0A812Y2Q1</accession>
<dbReference type="OrthoDB" id="416334at2759"/>
<dbReference type="GO" id="GO:0005886">
    <property type="term" value="C:plasma membrane"/>
    <property type="evidence" value="ECO:0007669"/>
    <property type="project" value="TreeGrafter"/>
</dbReference>
<evidence type="ECO:0000313" key="3">
    <source>
        <dbReference type="Proteomes" id="UP000649617"/>
    </source>
</evidence>
<dbReference type="GO" id="GO:0006888">
    <property type="term" value="P:endoplasmic reticulum to Golgi vesicle-mediated transport"/>
    <property type="evidence" value="ECO:0007669"/>
    <property type="project" value="TreeGrafter"/>
</dbReference>
<dbReference type="Gene3D" id="3.40.50.150">
    <property type="entry name" value="Vaccinia Virus protein VP39"/>
    <property type="match status" value="1"/>
</dbReference>
<comment type="caution">
    <text evidence="2">The sequence shown here is derived from an EMBL/GenBank/DDBJ whole genome shotgun (WGS) entry which is preliminary data.</text>
</comment>
<dbReference type="NCBIfam" id="TIGR01444">
    <property type="entry name" value="fkbM_fam"/>
    <property type="match status" value="1"/>
</dbReference>
<dbReference type="PANTHER" id="PTHR34009:SF2">
    <property type="entry name" value="PROTEIN STAR"/>
    <property type="match status" value="1"/>
</dbReference>
<sequence length="256" mass="28598">MISNSGFACSKSIKGLRAKTAETTTNAAKASWGSRFKTYSSTPNMDRPGVYVDLAANDYRYISNSYFADHCLKFDGVCIEPNNEYWGNLDKKRRCAVVKTCIAEKKREVKFRMKGVFGGVSGEMMADKRAQGGKETTLTCETLAEIFRKFRIKHVDFLSLDVQGLELQCLQGIEWSAAAPTIDTVLVERNDAGSVAEFLRAHGYVNATTLRKDAVFVHKSADAMMQRVAQWNRDMCPRINDALRSLRKGGDLYPCS</sequence>
<evidence type="ECO:0000259" key="1">
    <source>
        <dbReference type="Pfam" id="PF05050"/>
    </source>
</evidence>
<dbReference type="Proteomes" id="UP000649617">
    <property type="component" value="Unassembled WGS sequence"/>
</dbReference>
<dbReference type="InterPro" id="IPR029063">
    <property type="entry name" value="SAM-dependent_MTases_sf"/>
</dbReference>
<reference evidence="2" key="1">
    <citation type="submission" date="2021-02" db="EMBL/GenBank/DDBJ databases">
        <authorList>
            <person name="Dougan E. K."/>
            <person name="Rhodes N."/>
            <person name="Thang M."/>
            <person name="Chan C."/>
        </authorList>
    </citation>
    <scope>NUCLEOTIDE SEQUENCE</scope>
</reference>
<dbReference type="GO" id="GO:0016197">
    <property type="term" value="P:endosomal transport"/>
    <property type="evidence" value="ECO:0007669"/>
    <property type="project" value="TreeGrafter"/>
</dbReference>
<organism evidence="2 3">
    <name type="scientific">Symbiodinium pilosum</name>
    <name type="common">Dinoflagellate</name>
    <dbReference type="NCBI Taxonomy" id="2952"/>
    <lineage>
        <taxon>Eukaryota</taxon>
        <taxon>Sar</taxon>
        <taxon>Alveolata</taxon>
        <taxon>Dinophyceae</taxon>
        <taxon>Suessiales</taxon>
        <taxon>Symbiodiniaceae</taxon>
        <taxon>Symbiodinium</taxon>
    </lineage>
</organism>
<protein>
    <recommendedName>
        <fullName evidence="1">Methyltransferase FkbM domain-containing protein</fullName>
    </recommendedName>
</protein>
<dbReference type="SUPFAM" id="SSF53335">
    <property type="entry name" value="S-adenosyl-L-methionine-dependent methyltransferases"/>
    <property type="match status" value="1"/>
</dbReference>
<dbReference type="EMBL" id="CAJNIZ010047171">
    <property type="protein sequence ID" value="CAE7763598.1"/>
    <property type="molecule type" value="Genomic_DNA"/>
</dbReference>
<dbReference type="PANTHER" id="PTHR34009">
    <property type="entry name" value="PROTEIN STAR"/>
    <property type="match status" value="1"/>
</dbReference>
<name>A0A812Y2Q1_SYMPI</name>